<dbReference type="Gene3D" id="3.40.1350.10">
    <property type="match status" value="1"/>
</dbReference>
<evidence type="ECO:0000313" key="2">
    <source>
        <dbReference type="EMBL" id="TJY42222.1"/>
    </source>
</evidence>
<dbReference type="EMBL" id="SUPK01000004">
    <property type="protein sequence ID" value="TJY42222.1"/>
    <property type="molecule type" value="Genomic_DNA"/>
</dbReference>
<organism evidence="2 3">
    <name type="scientific">Cohnella pontilimi</name>
    <dbReference type="NCBI Taxonomy" id="2564100"/>
    <lineage>
        <taxon>Bacteria</taxon>
        <taxon>Bacillati</taxon>
        <taxon>Bacillota</taxon>
        <taxon>Bacilli</taxon>
        <taxon>Bacillales</taxon>
        <taxon>Paenibacillaceae</taxon>
        <taxon>Cohnella</taxon>
    </lineage>
</organism>
<reference evidence="2 3" key="1">
    <citation type="submission" date="2019-04" db="EMBL/GenBank/DDBJ databases">
        <title>Cohnella sp. nov., isolated from soil.</title>
        <authorList>
            <person name="Kim W."/>
        </authorList>
    </citation>
    <scope>NUCLEOTIDE SEQUENCE [LARGE SCALE GENOMIC DNA]</scope>
    <source>
        <strain evidence="2 3">CAU 1483</strain>
    </source>
</reference>
<feature type="domain" description="Restriction endonuclease type IV Mrr" evidence="1">
    <location>
        <begin position="201"/>
        <end position="315"/>
    </location>
</feature>
<dbReference type="OrthoDB" id="9781481at2"/>
<dbReference type="AlphaFoldDB" id="A0A4U0FFT0"/>
<dbReference type="Proteomes" id="UP000309673">
    <property type="component" value="Unassembled WGS sequence"/>
</dbReference>
<proteinExistence type="predicted"/>
<dbReference type="SUPFAM" id="SSF52980">
    <property type="entry name" value="Restriction endonuclease-like"/>
    <property type="match status" value="1"/>
</dbReference>
<keyword evidence="3" id="KW-1185">Reference proteome</keyword>
<dbReference type="InterPro" id="IPR011856">
    <property type="entry name" value="tRNA_endonuc-like_dom_sf"/>
</dbReference>
<dbReference type="InterPro" id="IPR011335">
    <property type="entry name" value="Restrct_endonuc-II-like"/>
</dbReference>
<dbReference type="GO" id="GO:0015666">
    <property type="term" value="F:restriction endodeoxyribonuclease activity"/>
    <property type="evidence" value="ECO:0007669"/>
    <property type="project" value="TreeGrafter"/>
</dbReference>
<name>A0A4U0FFT0_9BACL</name>
<protein>
    <submittedName>
        <fullName evidence="2">Restriction endonuclease</fullName>
    </submittedName>
</protein>
<keyword evidence="2" id="KW-0255">Endonuclease</keyword>
<dbReference type="PIRSF" id="PIRSF031853">
    <property type="entry name" value="UPC031853"/>
    <property type="match status" value="1"/>
</dbReference>
<dbReference type="GO" id="GO:0003677">
    <property type="term" value="F:DNA binding"/>
    <property type="evidence" value="ECO:0007669"/>
    <property type="project" value="InterPro"/>
</dbReference>
<evidence type="ECO:0000313" key="3">
    <source>
        <dbReference type="Proteomes" id="UP000309673"/>
    </source>
</evidence>
<dbReference type="InterPro" id="IPR007560">
    <property type="entry name" value="Restrct_endonuc_IV_Mrr"/>
</dbReference>
<dbReference type="PANTHER" id="PTHR30015">
    <property type="entry name" value="MRR RESTRICTION SYSTEM PROTEIN"/>
    <property type="match status" value="1"/>
</dbReference>
<dbReference type="GO" id="GO:0043590">
    <property type="term" value="C:bacterial nucleoid"/>
    <property type="evidence" value="ECO:0007669"/>
    <property type="project" value="TreeGrafter"/>
</dbReference>
<dbReference type="RefSeq" id="WP_136777477.1">
    <property type="nucleotide sequence ID" value="NZ_SUPK01000004.1"/>
</dbReference>
<sequence length="345" mass="39577">MSLWLFRAGSTGEYENKFLNDQKVCLTWDELKVDLRKFQERQHLVDYFMKEYVAEKLGRARNWAGQVWPIAHEMKKGDWIILPSKMKSAIHIGEITGDYHFDIKQGNPYYHSRPVKWFATDIPRTNFDQDLLYSFGAFMTVCRIQRNDAEQRIKSMAKNNWITSKVGVTNGVTSQDTAEQENEGLIDLEQYANDAIAKYIIRKFKGHGMARIVEAILKAKGFTTYISPEGPDKGVDILAAQGNLGFGSPKICVQVKTSDTPVDRPTLDQLIGTMHNFKADHGLLVSWSGFKSSVDKELAPQFFNVRLWDQKAIIQELLENYDKLEDDIKAEIPLKRTWTLSLTEE</sequence>
<gene>
    <name evidence="2" type="ORF">E5161_09435</name>
</gene>
<dbReference type="PANTHER" id="PTHR30015:SF7">
    <property type="entry name" value="TYPE IV METHYL-DIRECTED RESTRICTION ENZYME ECOKMRR"/>
    <property type="match status" value="1"/>
</dbReference>
<dbReference type="InterPro" id="IPR052906">
    <property type="entry name" value="Type_IV_Methyl-Rstrct_Enzyme"/>
</dbReference>
<dbReference type="Pfam" id="PF04471">
    <property type="entry name" value="Mrr_cat"/>
    <property type="match status" value="1"/>
</dbReference>
<accession>A0A4U0FFT0</accession>
<keyword evidence="2" id="KW-0540">Nuclease</keyword>
<keyword evidence="2" id="KW-0378">Hydrolase</keyword>
<dbReference type="GO" id="GO:0009307">
    <property type="term" value="P:DNA restriction-modification system"/>
    <property type="evidence" value="ECO:0007669"/>
    <property type="project" value="InterPro"/>
</dbReference>
<dbReference type="InterPro" id="IPR016984">
    <property type="entry name" value="UCP031853"/>
</dbReference>
<evidence type="ECO:0000259" key="1">
    <source>
        <dbReference type="Pfam" id="PF04471"/>
    </source>
</evidence>
<comment type="caution">
    <text evidence="2">The sequence shown here is derived from an EMBL/GenBank/DDBJ whole genome shotgun (WGS) entry which is preliminary data.</text>
</comment>